<feature type="domain" description="WxL Interacting Protein host binding" evidence="4">
    <location>
        <begin position="159"/>
        <end position="290"/>
    </location>
</feature>
<organism evidence="5 6">
    <name type="scientific">Vagococcus proximus</name>
    <dbReference type="NCBI Taxonomy" id="2991417"/>
    <lineage>
        <taxon>Bacteria</taxon>
        <taxon>Bacillati</taxon>
        <taxon>Bacillota</taxon>
        <taxon>Bacilli</taxon>
        <taxon>Lactobacillales</taxon>
        <taxon>Enterococcaceae</taxon>
        <taxon>Vagococcus</taxon>
    </lineage>
</organism>
<feature type="transmembrane region" description="Helical" evidence="1">
    <location>
        <begin position="305"/>
        <end position="325"/>
    </location>
</feature>
<feature type="signal peptide" evidence="2">
    <location>
        <begin position="1"/>
        <end position="24"/>
    </location>
</feature>
<keyword evidence="1" id="KW-0472">Membrane</keyword>
<feature type="domain" description="WxL Interacting Protein peptidoglycan binding" evidence="3">
    <location>
        <begin position="30"/>
        <end position="148"/>
    </location>
</feature>
<dbReference type="InterPro" id="IPR021759">
    <property type="entry name" value="WxLIP_HBD"/>
</dbReference>
<dbReference type="Pfam" id="PF06030">
    <property type="entry name" value="WxLIP_PGBD"/>
    <property type="match status" value="1"/>
</dbReference>
<feature type="chain" id="PRO_5046430035" evidence="2">
    <location>
        <begin position="25"/>
        <end position="345"/>
    </location>
</feature>
<keyword evidence="6" id="KW-1185">Reference proteome</keyword>
<comment type="caution">
    <text evidence="5">The sequence shown here is derived from an EMBL/GenBank/DDBJ whole genome shotgun (WGS) entry which is preliminary data.</text>
</comment>
<keyword evidence="1" id="KW-1133">Transmembrane helix</keyword>
<dbReference type="Proteomes" id="UP001147148">
    <property type="component" value="Unassembled WGS sequence"/>
</dbReference>
<protein>
    <submittedName>
        <fullName evidence="5">DUF916 and DUF3324 domain-containing protein</fullName>
    </submittedName>
</protein>
<dbReference type="EMBL" id="JAPDSH010000002">
    <property type="protein sequence ID" value="MDF0479205.1"/>
    <property type="molecule type" value="Genomic_DNA"/>
</dbReference>
<name>A0ABT5WZK9_9ENTE</name>
<gene>
    <name evidence="5" type="ORF">OL233_02795</name>
</gene>
<sequence length="345" mass="38962">MKRFLMSLTMVVGCLAVFPTTGLAEGNSLSVQPEAHENAIDKNDTSSFNLKVKPNKDYTLKVTVKNGSKKETSADILINDAYTTPEGVIAYGEEKVDLPDSMKEPVSGLITTKEKNVTLKPGESKVVEFKLKTPKESFKGIKLGAIYVLNAVADSEKDKMFKNRFSYTVPVMLTESDEQIKPNLEFVSLENIQENKRNYLQIKLENTERNILSRGIFKLDVFKGNEKIASQSKEEMSIAPNSYLPYQMQWGDNNVVPGTYTAKFSFDTPYGVWKWEEKFEISREKAKKLNDSAIHVNEKPNNMPYIIGGIIAALVAAGIGFFFFAKKKKEKEQEKIKELENEFDM</sequence>
<evidence type="ECO:0000259" key="3">
    <source>
        <dbReference type="Pfam" id="PF06030"/>
    </source>
</evidence>
<reference evidence="5" key="1">
    <citation type="submission" date="2022-10" db="EMBL/GenBank/DDBJ databases">
        <title>Vagococcus sp. isolated from poultry meat.</title>
        <authorList>
            <person name="Johansson P."/>
            <person name="Bjorkroth J."/>
        </authorList>
    </citation>
    <scope>NUCLEOTIDE SEQUENCE</scope>
    <source>
        <strain evidence="5">PNs007</strain>
    </source>
</reference>
<proteinExistence type="predicted"/>
<keyword evidence="2" id="KW-0732">Signal</keyword>
<evidence type="ECO:0000256" key="2">
    <source>
        <dbReference type="SAM" id="SignalP"/>
    </source>
</evidence>
<keyword evidence="1" id="KW-0812">Transmembrane</keyword>
<evidence type="ECO:0000259" key="4">
    <source>
        <dbReference type="Pfam" id="PF11797"/>
    </source>
</evidence>
<dbReference type="Pfam" id="PF11797">
    <property type="entry name" value="WxLIP_HBD"/>
    <property type="match status" value="1"/>
</dbReference>
<accession>A0ABT5WZK9</accession>
<evidence type="ECO:0000313" key="6">
    <source>
        <dbReference type="Proteomes" id="UP001147148"/>
    </source>
</evidence>
<evidence type="ECO:0000256" key="1">
    <source>
        <dbReference type="SAM" id="Phobius"/>
    </source>
</evidence>
<evidence type="ECO:0000313" key="5">
    <source>
        <dbReference type="EMBL" id="MDF0479205.1"/>
    </source>
</evidence>
<dbReference type="RefSeq" id="WP_275470862.1">
    <property type="nucleotide sequence ID" value="NZ_JAPDSH010000002.1"/>
</dbReference>
<dbReference type="InterPro" id="IPR010317">
    <property type="entry name" value="WxLIP_PGBD"/>
</dbReference>